<dbReference type="InterPro" id="IPR001789">
    <property type="entry name" value="Sig_transdc_resp-reg_receiver"/>
</dbReference>
<keyword evidence="1" id="KW-0597">Phosphoprotein</keyword>
<dbReference type="PANTHER" id="PTHR44520:SF2">
    <property type="entry name" value="RESPONSE REGULATOR RCP1"/>
    <property type="match status" value="1"/>
</dbReference>
<dbReference type="InterPro" id="IPR011006">
    <property type="entry name" value="CheY-like_superfamily"/>
</dbReference>
<organism evidence="3 4">
    <name type="scientific">Candidatus Desantisbacteria bacterium CG2_30_40_21</name>
    <dbReference type="NCBI Taxonomy" id="1817895"/>
    <lineage>
        <taxon>Bacteria</taxon>
        <taxon>Candidatus Desantisiibacteriota</taxon>
    </lineage>
</organism>
<evidence type="ECO:0000256" key="1">
    <source>
        <dbReference type="PROSITE-ProRule" id="PRU00169"/>
    </source>
</evidence>
<name>A0A1J5DZI6_9BACT</name>
<feature type="domain" description="Response regulatory" evidence="2">
    <location>
        <begin position="8"/>
        <end position="135"/>
    </location>
</feature>
<proteinExistence type="predicted"/>
<evidence type="ECO:0000313" key="3">
    <source>
        <dbReference type="EMBL" id="OIP41509.1"/>
    </source>
</evidence>
<accession>A0A1J5DZI6</accession>
<dbReference type="CDD" id="cd17557">
    <property type="entry name" value="REC_Rcp-like"/>
    <property type="match status" value="1"/>
</dbReference>
<dbReference type="SUPFAM" id="SSF52172">
    <property type="entry name" value="CheY-like"/>
    <property type="match status" value="1"/>
</dbReference>
<dbReference type="GO" id="GO:0000160">
    <property type="term" value="P:phosphorelay signal transduction system"/>
    <property type="evidence" value="ECO:0007669"/>
    <property type="project" value="InterPro"/>
</dbReference>
<gene>
    <name evidence="3" type="ORF">AUJ95_03220</name>
</gene>
<dbReference type="Gene3D" id="3.40.50.2300">
    <property type="match status" value="1"/>
</dbReference>
<dbReference type="SMART" id="SM00448">
    <property type="entry name" value="REC"/>
    <property type="match status" value="1"/>
</dbReference>
<comment type="caution">
    <text evidence="3">The sequence shown here is derived from an EMBL/GenBank/DDBJ whole genome shotgun (WGS) entry which is preliminary data.</text>
</comment>
<dbReference type="EMBL" id="MNYI01000078">
    <property type="protein sequence ID" value="OIP41509.1"/>
    <property type="molecule type" value="Genomic_DNA"/>
</dbReference>
<dbReference type="PANTHER" id="PTHR44520">
    <property type="entry name" value="RESPONSE REGULATOR RCP1-RELATED"/>
    <property type="match status" value="1"/>
</dbReference>
<dbReference type="STRING" id="1817895.AUJ95_03220"/>
<protein>
    <submittedName>
        <fullName evidence="3">Two-component system response regulator</fullName>
    </submittedName>
</protein>
<evidence type="ECO:0000259" key="2">
    <source>
        <dbReference type="PROSITE" id="PS50110"/>
    </source>
</evidence>
<dbReference type="PROSITE" id="PS50110">
    <property type="entry name" value="RESPONSE_REGULATORY"/>
    <property type="match status" value="1"/>
</dbReference>
<dbReference type="Pfam" id="PF00072">
    <property type="entry name" value="Response_reg"/>
    <property type="match status" value="1"/>
</dbReference>
<evidence type="ECO:0000313" key="4">
    <source>
        <dbReference type="Proteomes" id="UP000183085"/>
    </source>
</evidence>
<dbReference type="InterPro" id="IPR052893">
    <property type="entry name" value="TCS_response_regulator"/>
</dbReference>
<dbReference type="Proteomes" id="UP000183085">
    <property type="component" value="Unassembled WGS sequence"/>
</dbReference>
<reference evidence="3 4" key="1">
    <citation type="journal article" date="2016" name="Environ. Microbiol.">
        <title>Genomic resolution of a cold subsurface aquifer community provides metabolic insights for novel microbes adapted to high CO concentrations.</title>
        <authorList>
            <person name="Probst A.J."/>
            <person name="Castelle C.J."/>
            <person name="Singh A."/>
            <person name="Brown C.T."/>
            <person name="Anantharaman K."/>
            <person name="Sharon I."/>
            <person name="Hug L.A."/>
            <person name="Burstein D."/>
            <person name="Emerson J.B."/>
            <person name="Thomas B.C."/>
            <person name="Banfield J.F."/>
        </authorList>
    </citation>
    <scope>NUCLEOTIDE SEQUENCE [LARGE SCALE GENOMIC DNA]</scope>
    <source>
        <strain evidence="3">CG2_30_40_21</strain>
    </source>
</reference>
<feature type="modified residue" description="4-aspartylphosphate" evidence="1">
    <location>
        <position position="68"/>
    </location>
</feature>
<dbReference type="AlphaFoldDB" id="A0A1J5DZI6"/>
<sequence length="149" mass="17186">MENLKPINILLMEDNEDDILIIQRAFKKTKVTNELYIVRNGQDGLDFILHEGIYSQDKHSTPGLILLDINMPLMNGFQVLEKIKAHPIYKAIPVIMLTVSERDEDIIKSYQGGATSYITKPMNFEDFVKVLEQFEIYWSLVSKIPEVRG</sequence>